<keyword evidence="1" id="KW-0472">Membrane</keyword>
<gene>
    <name evidence="2" type="ORF">pGDT4_0003</name>
</gene>
<dbReference type="Pfam" id="PF11393">
    <property type="entry name" value="T4BSS_DotI_IcmL"/>
    <property type="match status" value="1"/>
</dbReference>
<reference evidence="2" key="1">
    <citation type="journal article" date="2012" name="PLoS Genet.">
        <title>A Natural System of Chromosome Transfer in Yersinia pseudotuberculosis.</title>
        <authorList>
            <person name="Lesic B."/>
            <person name="Zouine M."/>
            <person name="Ducos-Galand M."/>
            <person name="Huon C."/>
            <person name="Rosso M.L."/>
            <person name="Prevost M.C."/>
            <person name="Mazel D."/>
            <person name="Carniel E."/>
        </authorList>
    </citation>
    <scope>NUCLEOTIDE SEQUENCE [LARGE SCALE GENOMIC DNA]</scope>
    <source>
        <strain evidence="2">IP32637</strain>
        <plasmid evidence="2">pGDT4</plasmid>
    </source>
</reference>
<dbReference type="EMBL" id="FM178282">
    <property type="protein sequence ID" value="CAQ76515.1"/>
    <property type="molecule type" value="Genomic_DNA"/>
</dbReference>
<feature type="transmembrane region" description="Helical" evidence="1">
    <location>
        <begin position="43"/>
        <end position="63"/>
    </location>
</feature>
<keyword evidence="1" id="KW-1133">Transmembrane helix</keyword>
<sequence length="227" mass="24933">MIMKKRPGPAGAGNSVPAPYQAAFLLHQQNQLGASVARSALKLNIMLSAALLISLIVILGLSWKVAHPPVKYFATVNGRVVEIFPTDQPAYSQDEVTEFGAATIRKAFTLDFVHYKQQMNAVSDRFSREGYISYYNALTASNVLSSITGKKMNLSPSVEPGVVRTKGLLDNGVYAWEIQYPVSLRLEGQTNSLPAQRFIFSVFIQRADVTDKPDGLEVTQLVTLEPQ</sequence>
<dbReference type="InterPro" id="IPR021055">
    <property type="entry name" value="T4BSS_IcmL/DotI"/>
</dbReference>
<evidence type="ECO:0000313" key="2">
    <source>
        <dbReference type="EMBL" id="CAQ76515.1"/>
    </source>
</evidence>
<dbReference type="CDD" id="cd16385">
    <property type="entry name" value="IcmL"/>
    <property type="match status" value="1"/>
</dbReference>
<proteinExistence type="predicted"/>
<dbReference type="AlphaFoldDB" id="B7UEZ4"/>
<keyword evidence="2" id="KW-0614">Plasmid</keyword>
<keyword evidence="1" id="KW-0812">Transmembrane</keyword>
<protein>
    <submittedName>
        <fullName evidence="2">TraM protein</fullName>
    </submittedName>
</protein>
<evidence type="ECO:0000256" key="1">
    <source>
        <dbReference type="SAM" id="Phobius"/>
    </source>
</evidence>
<accession>B7UEZ4</accession>
<name>B7UEZ4_YERPU</name>
<geneLocation type="plasmid" evidence="2">
    <name>pGDT4</name>
</geneLocation>
<organism evidence="2">
    <name type="scientific">Yersinia pseudotuberculosis</name>
    <dbReference type="NCBI Taxonomy" id="633"/>
    <lineage>
        <taxon>Bacteria</taxon>
        <taxon>Pseudomonadati</taxon>
        <taxon>Pseudomonadota</taxon>
        <taxon>Gammaproteobacteria</taxon>
        <taxon>Enterobacterales</taxon>
        <taxon>Yersiniaceae</taxon>
        <taxon>Yersinia</taxon>
    </lineage>
</organism>